<sequence>MSSGTFSRRTRLSSKALRLYAESGLLPPAHVDARNGYRYYADEQVADARLIILLRGLDMPLDTVARVLVADDGERADLVAAYWAGVEATVLAQRHLVSYVMSQLAEGKDQLMNVTTRACDARTYVTERRRVSPEEIPDFIQSSCARLAPVAERLGGWAGPLTTIYRSPVNDETDGVVENGIPVRDGVTPDDVDGAAELLVEPVGEEAFTRITQAQVRYPQILQAYDAVYAWLAREGLTPSLPPREIYFAPFDAAHPEAEVCDVAVPFTR</sequence>
<keyword evidence="1" id="KW-0238">DNA-binding</keyword>
<evidence type="ECO:0000313" key="3">
    <source>
        <dbReference type="EMBL" id="MDN4611788.1"/>
    </source>
</evidence>
<dbReference type="SMART" id="SM00422">
    <property type="entry name" value="HTH_MERR"/>
    <property type="match status" value="1"/>
</dbReference>
<organism evidence="3 4">
    <name type="scientific">Arthrobacter burdickii</name>
    <dbReference type="NCBI Taxonomy" id="3035920"/>
    <lineage>
        <taxon>Bacteria</taxon>
        <taxon>Bacillati</taxon>
        <taxon>Actinomycetota</taxon>
        <taxon>Actinomycetes</taxon>
        <taxon>Micrococcales</taxon>
        <taxon>Micrococcaceae</taxon>
        <taxon>Arthrobacter</taxon>
    </lineage>
</organism>
<dbReference type="InterPro" id="IPR000551">
    <property type="entry name" value="MerR-type_HTH_dom"/>
</dbReference>
<dbReference type="Gene3D" id="3.20.80.10">
    <property type="entry name" value="Regulatory factor, effector binding domain"/>
    <property type="match status" value="1"/>
</dbReference>
<dbReference type="Gene3D" id="1.10.1660.10">
    <property type="match status" value="1"/>
</dbReference>
<evidence type="ECO:0000256" key="1">
    <source>
        <dbReference type="ARBA" id="ARBA00023125"/>
    </source>
</evidence>
<dbReference type="Proteomes" id="UP001174209">
    <property type="component" value="Unassembled WGS sequence"/>
</dbReference>
<dbReference type="InterPro" id="IPR009061">
    <property type="entry name" value="DNA-bd_dom_put_sf"/>
</dbReference>
<reference evidence="3" key="1">
    <citation type="submission" date="2023-06" db="EMBL/GenBank/DDBJ databases">
        <title>MT1 and MT2 Draft Genomes of Novel Species.</title>
        <authorList>
            <person name="Venkateswaran K."/>
        </authorList>
    </citation>
    <scope>NUCLEOTIDE SEQUENCE</scope>
    <source>
        <strain evidence="3">IIF3SC-B10</strain>
    </source>
</reference>
<dbReference type="EMBL" id="JAROCG010000001">
    <property type="protein sequence ID" value="MDN4611788.1"/>
    <property type="molecule type" value="Genomic_DNA"/>
</dbReference>
<evidence type="ECO:0000259" key="2">
    <source>
        <dbReference type="PROSITE" id="PS50937"/>
    </source>
</evidence>
<dbReference type="PANTHER" id="PTHR30204">
    <property type="entry name" value="REDOX-CYCLING DRUG-SENSING TRANSCRIPTIONAL ACTIVATOR SOXR"/>
    <property type="match status" value="1"/>
</dbReference>
<dbReference type="InterPro" id="IPR047057">
    <property type="entry name" value="MerR_fam"/>
</dbReference>
<proteinExistence type="predicted"/>
<dbReference type="PROSITE" id="PS50937">
    <property type="entry name" value="HTH_MERR_2"/>
    <property type="match status" value="1"/>
</dbReference>
<comment type="caution">
    <text evidence="3">The sequence shown here is derived from an EMBL/GenBank/DDBJ whole genome shotgun (WGS) entry which is preliminary data.</text>
</comment>
<gene>
    <name evidence="3" type="ORF">P5G52_13035</name>
</gene>
<protein>
    <submittedName>
        <fullName evidence="3">MerR family transcriptional regulator</fullName>
    </submittedName>
</protein>
<dbReference type="SUPFAM" id="SSF46955">
    <property type="entry name" value="Putative DNA-binding domain"/>
    <property type="match status" value="1"/>
</dbReference>
<dbReference type="RefSeq" id="WP_301228812.1">
    <property type="nucleotide sequence ID" value="NZ_JAROCG010000001.1"/>
</dbReference>
<dbReference type="InterPro" id="IPR011256">
    <property type="entry name" value="Reg_factor_effector_dom_sf"/>
</dbReference>
<evidence type="ECO:0000313" key="4">
    <source>
        <dbReference type="Proteomes" id="UP001174209"/>
    </source>
</evidence>
<dbReference type="Pfam" id="PF13411">
    <property type="entry name" value="MerR_1"/>
    <property type="match status" value="1"/>
</dbReference>
<feature type="domain" description="HTH merR-type" evidence="2">
    <location>
        <begin position="1"/>
        <end position="70"/>
    </location>
</feature>
<accession>A0ABT8K467</accession>
<keyword evidence="4" id="KW-1185">Reference proteome</keyword>
<name>A0ABT8K467_9MICC</name>
<dbReference type="PANTHER" id="PTHR30204:SF97">
    <property type="entry name" value="MERR FAMILY REGULATORY PROTEIN"/>
    <property type="match status" value="1"/>
</dbReference>